<reference evidence="5" key="1">
    <citation type="submission" date="2016-11" db="EMBL/GenBank/DDBJ databases">
        <authorList>
            <person name="Varghese N."/>
            <person name="Submissions S."/>
        </authorList>
    </citation>
    <scope>NUCLEOTIDE SEQUENCE [LARGE SCALE GENOMIC DNA]</scope>
    <source>
        <strain evidence="5">UWOS</strain>
    </source>
</reference>
<dbReference type="GO" id="GO:0009338">
    <property type="term" value="C:exodeoxyribonuclease V complex"/>
    <property type="evidence" value="ECO:0007669"/>
    <property type="project" value="TreeGrafter"/>
</dbReference>
<dbReference type="Pfam" id="PF13538">
    <property type="entry name" value="UvrD_C_2"/>
    <property type="match status" value="1"/>
</dbReference>
<dbReference type="Gene3D" id="3.40.50.300">
    <property type="entry name" value="P-loop containing nucleotide triphosphate hydrolases"/>
    <property type="match status" value="2"/>
</dbReference>
<dbReference type="InterPro" id="IPR027417">
    <property type="entry name" value="P-loop_NTPase"/>
</dbReference>
<dbReference type="RefSeq" id="WP_073303790.1">
    <property type="nucleotide sequence ID" value="NZ_FRAW01000011.1"/>
</dbReference>
<accession>A0A1M6TTM8</accession>
<dbReference type="SMART" id="SM00382">
    <property type="entry name" value="AAA"/>
    <property type="match status" value="1"/>
</dbReference>
<organism evidence="4 5">
    <name type="scientific">Fibrobacter intestinalis</name>
    <dbReference type="NCBI Taxonomy" id="28122"/>
    <lineage>
        <taxon>Bacteria</taxon>
        <taxon>Pseudomonadati</taxon>
        <taxon>Fibrobacterota</taxon>
        <taxon>Fibrobacteria</taxon>
        <taxon>Fibrobacterales</taxon>
        <taxon>Fibrobacteraceae</taxon>
        <taxon>Fibrobacter</taxon>
    </lineage>
</organism>
<dbReference type="Proteomes" id="UP000184275">
    <property type="component" value="Unassembled WGS sequence"/>
</dbReference>
<dbReference type="InterPro" id="IPR027785">
    <property type="entry name" value="UvrD-like_helicase_C"/>
</dbReference>
<evidence type="ECO:0000313" key="4">
    <source>
        <dbReference type="EMBL" id="SHK60307.1"/>
    </source>
</evidence>
<evidence type="ECO:0000256" key="2">
    <source>
        <dbReference type="ARBA" id="ARBA00022840"/>
    </source>
</evidence>
<keyword evidence="5" id="KW-1185">Reference proteome</keyword>
<dbReference type="Pfam" id="PF13245">
    <property type="entry name" value="AAA_19"/>
    <property type="match status" value="1"/>
</dbReference>
<keyword evidence="2" id="KW-0067">ATP-binding</keyword>
<keyword evidence="1" id="KW-0547">Nucleotide-binding</keyword>
<proteinExistence type="predicted"/>
<protein>
    <submittedName>
        <fullName evidence="4">Exodeoxyribonuclease V alpha subunit</fullName>
    </submittedName>
</protein>
<dbReference type="InterPro" id="IPR003593">
    <property type="entry name" value="AAA+_ATPase"/>
</dbReference>
<dbReference type="SUPFAM" id="SSF52540">
    <property type="entry name" value="P-loop containing nucleoside triphosphate hydrolases"/>
    <property type="match status" value="2"/>
</dbReference>
<dbReference type="InterPro" id="IPR050534">
    <property type="entry name" value="Coronavir_polyprotein_1ab"/>
</dbReference>
<dbReference type="AlphaFoldDB" id="A0A1M6TTM8"/>
<evidence type="ECO:0000313" key="5">
    <source>
        <dbReference type="Proteomes" id="UP000184275"/>
    </source>
</evidence>
<dbReference type="GO" id="GO:0017116">
    <property type="term" value="F:single-stranded DNA helicase activity"/>
    <property type="evidence" value="ECO:0007669"/>
    <property type="project" value="TreeGrafter"/>
</dbReference>
<dbReference type="GO" id="GO:0006310">
    <property type="term" value="P:DNA recombination"/>
    <property type="evidence" value="ECO:0007669"/>
    <property type="project" value="TreeGrafter"/>
</dbReference>
<evidence type="ECO:0000259" key="3">
    <source>
        <dbReference type="SMART" id="SM00382"/>
    </source>
</evidence>
<name>A0A1M6TTM8_9BACT</name>
<dbReference type="GO" id="GO:0005524">
    <property type="term" value="F:ATP binding"/>
    <property type="evidence" value="ECO:0007669"/>
    <property type="project" value="UniProtKB-KW"/>
</dbReference>
<dbReference type="Gene3D" id="2.30.30.940">
    <property type="match status" value="1"/>
</dbReference>
<sequence>MSDEMKRKPSESMEKFFNELKNLGFVRPLHLKLVNTLAELQNKDKKPLSENAQKTLLVYFSLLAEGNVCVPLDSKDLCDKWLQKIFGAQVQQKNELDAGDSVEALPENFQRIFEKGCSELQDFANTPIQDPEGNDILNAKRFSSIPLVVEKYAGAKKNFLFTDKFWKAKETISQVFGKESSVFYGISKPSEEEIKNIIEESRHDGFELKQAQAEAILCGQKNNLIITGGPGTGKTTVVQFLLWNLFKNSPEKLNWSLYFVAPSGKAANRLGEVKNLEDIPVAEKEAHPEIEEKFQNVDGQTMHRLLSFSPAKNAFTYNAQNRLPENSIFVIDEASMIDVTLFASFLEALPQKDFRLFVLGDKNQLPSVEAGAVLGELLGLRKDAVVELTESNRFPDDSKVGRFAKGIQDSGVEKLNASLQECGGVKIWNADWWSEKNALQFASLGENAKSTKKMQKELFQWLQSWTEKFCSNLPELAQKVNPSVENPDEEENEVRKKLWDAAENARILSAERQGIQGVENINQIICSCLRKKIKAESSDLEGQFFAGQILMFTKNLPMFNLYNGDSGVVVKDRDGVDYLMVKIGSAYSCYLLSLFPNDALESAFAITIHKSQGSGYRNILMFLPSRKGHPLLNRQILYTGITRVKISEKNPGSLTVIVFKERLIEAQQTVIQRDTGIWKEN</sequence>
<dbReference type="EMBL" id="FRAW01000011">
    <property type="protein sequence ID" value="SHK60307.1"/>
    <property type="molecule type" value="Genomic_DNA"/>
</dbReference>
<feature type="domain" description="AAA+ ATPase" evidence="3">
    <location>
        <begin position="220"/>
        <end position="392"/>
    </location>
</feature>
<evidence type="ECO:0000256" key="1">
    <source>
        <dbReference type="ARBA" id="ARBA00022741"/>
    </source>
</evidence>
<gene>
    <name evidence="4" type="ORF">SAMN05720469_11122</name>
</gene>
<dbReference type="PANTHER" id="PTHR43788:SF6">
    <property type="entry name" value="DNA HELICASE B"/>
    <property type="match status" value="1"/>
</dbReference>
<dbReference type="PANTHER" id="PTHR43788">
    <property type="entry name" value="DNA2/NAM7 HELICASE FAMILY MEMBER"/>
    <property type="match status" value="1"/>
</dbReference>
<dbReference type="CDD" id="cd18809">
    <property type="entry name" value="SF1_C_RecD"/>
    <property type="match status" value="1"/>
</dbReference>